<keyword evidence="4" id="KW-1185">Reference proteome</keyword>
<comment type="caution">
    <text evidence="3">The sequence shown here is derived from an EMBL/GenBank/DDBJ whole genome shotgun (WGS) entry which is preliminary data.</text>
</comment>
<keyword evidence="2" id="KW-1133">Transmembrane helix</keyword>
<dbReference type="GO" id="GO:0012505">
    <property type="term" value="C:endomembrane system"/>
    <property type="evidence" value="ECO:0007669"/>
    <property type="project" value="TreeGrafter"/>
</dbReference>
<organism evidence="3 4">
    <name type="scientific">Acacia crassicarpa</name>
    <name type="common">northern wattle</name>
    <dbReference type="NCBI Taxonomy" id="499986"/>
    <lineage>
        <taxon>Eukaryota</taxon>
        <taxon>Viridiplantae</taxon>
        <taxon>Streptophyta</taxon>
        <taxon>Embryophyta</taxon>
        <taxon>Tracheophyta</taxon>
        <taxon>Spermatophyta</taxon>
        <taxon>Magnoliopsida</taxon>
        <taxon>eudicotyledons</taxon>
        <taxon>Gunneridae</taxon>
        <taxon>Pentapetalae</taxon>
        <taxon>rosids</taxon>
        <taxon>fabids</taxon>
        <taxon>Fabales</taxon>
        <taxon>Fabaceae</taxon>
        <taxon>Caesalpinioideae</taxon>
        <taxon>mimosoid clade</taxon>
        <taxon>Acacieae</taxon>
        <taxon>Acacia</taxon>
    </lineage>
</organism>
<evidence type="ECO:0000313" key="3">
    <source>
        <dbReference type="EMBL" id="KAK4267426.1"/>
    </source>
</evidence>
<dbReference type="PANTHER" id="PTHR36362:SF1">
    <property type="entry name" value="DNA-DIRECTED RNA POLYMERASE SUBUNIT BETA"/>
    <property type="match status" value="1"/>
</dbReference>
<name>A0AAE1JBN6_9FABA</name>
<feature type="transmembrane region" description="Helical" evidence="2">
    <location>
        <begin position="75"/>
        <end position="97"/>
    </location>
</feature>
<dbReference type="AlphaFoldDB" id="A0AAE1JBN6"/>
<feature type="region of interest" description="Disordered" evidence="1">
    <location>
        <begin position="28"/>
        <end position="49"/>
    </location>
</feature>
<keyword evidence="2" id="KW-0472">Membrane</keyword>
<proteinExistence type="predicted"/>
<gene>
    <name evidence="3" type="ORF">QN277_024209</name>
</gene>
<reference evidence="3" key="1">
    <citation type="submission" date="2023-10" db="EMBL/GenBank/DDBJ databases">
        <title>Chromosome-level genome of the transformable northern wattle, Acacia crassicarpa.</title>
        <authorList>
            <person name="Massaro I."/>
            <person name="Sinha N.R."/>
            <person name="Poethig S."/>
            <person name="Leichty A.R."/>
        </authorList>
    </citation>
    <scope>NUCLEOTIDE SEQUENCE</scope>
    <source>
        <strain evidence="3">Acra3RX</strain>
        <tissue evidence="3">Leaf</tissue>
    </source>
</reference>
<sequence>MSSPPSTTPTHRHPHLSTAMLLDRALSARRGSAVSDDEDDTATTTTDDKSKTKKHQNFFFLATNRASHYLSRFGSGAYCVCALAIFLFLFLVSSFLFSSRGFVCISSSLSPVSRAGFFGFDGLESDFGALGVPWCRTKRGKKVEWTSKDVLKGLEEFVPIYETRPIKNNMYGMGFDHSFGLWFMAHWLKPDLMIESGAFKGHSTWVLRQAMPDTPIISITPRHPEKYLKKGPAYVDGNCTYYAGKDFVDFGNIDWSKTMKKHGISDLSQVLIFFDDHQNELKRIKQALKAGFRHLVFEDNYDTGTGDHYSLRQICDQSYISGGGHSCFRDSDEARIRSRRKKFWEKAVDIEELCGPGDQWWGVRGYMRDNFNHSNKPISYAEHFDNSRFVESILDVYWELPPIAGPSLTHQTRYDPARATSPIVEDGRFGLFQRLGLSRLDNSVFNGYTQMVYLQISEESR</sequence>
<dbReference type="Proteomes" id="UP001293593">
    <property type="component" value="Unassembled WGS sequence"/>
</dbReference>
<evidence type="ECO:0000256" key="1">
    <source>
        <dbReference type="SAM" id="MobiDB-lite"/>
    </source>
</evidence>
<evidence type="ECO:0000256" key="2">
    <source>
        <dbReference type="SAM" id="Phobius"/>
    </source>
</evidence>
<keyword evidence="2" id="KW-0812">Transmembrane</keyword>
<evidence type="ECO:0000313" key="4">
    <source>
        <dbReference type="Proteomes" id="UP001293593"/>
    </source>
</evidence>
<protein>
    <submittedName>
        <fullName evidence="3">Uncharacterized protein</fullName>
    </submittedName>
</protein>
<accession>A0AAE1JBN6</accession>
<dbReference type="EMBL" id="JAWXYG010000007">
    <property type="protein sequence ID" value="KAK4267426.1"/>
    <property type="molecule type" value="Genomic_DNA"/>
</dbReference>
<dbReference type="PANTHER" id="PTHR36362">
    <property type="entry name" value="DNA-DIRECTED RNA POLYMERASE SUBUNIT BETA"/>
    <property type="match status" value="1"/>
</dbReference>